<evidence type="ECO:0000256" key="4">
    <source>
        <dbReference type="ARBA" id="ARBA00022840"/>
    </source>
</evidence>
<evidence type="ECO:0000259" key="6">
    <source>
        <dbReference type="PROSITE" id="PS50893"/>
    </source>
</evidence>
<dbReference type="EMBL" id="VFOM01000001">
    <property type="protein sequence ID" value="TQL48475.1"/>
    <property type="molecule type" value="Genomic_DNA"/>
</dbReference>
<dbReference type="GO" id="GO:0015658">
    <property type="term" value="F:branched-chain amino acid transmembrane transporter activity"/>
    <property type="evidence" value="ECO:0007669"/>
    <property type="project" value="TreeGrafter"/>
</dbReference>
<dbReference type="InterPro" id="IPR017871">
    <property type="entry name" value="ABC_transporter-like_CS"/>
</dbReference>
<proteinExistence type="inferred from homology"/>
<evidence type="ECO:0000256" key="2">
    <source>
        <dbReference type="ARBA" id="ARBA00022448"/>
    </source>
</evidence>
<protein>
    <submittedName>
        <fullName evidence="7">Amino acid/amide ABC transporter ATP-binding protein 2 (HAAT family)</fullName>
    </submittedName>
</protein>
<keyword evidence="5" id="KW-0029">Amino-acid transport</keyword>
<dbReference type="Proteomes" id="UP000317998">
    <property type="component" value="Unassembled WGS sequence"/>
</dbReference>
<feature type="domain" description="ABC transporter" evidence="6">
    <location>
        <begin position="5"/>
        <end position="229"/>
    </location>
</feature>
<reference evidence="7 8" key="1">
    <citation type="submission" date="2019-06" db="EMBL/GenBank/DDBJ databases">
        <title>Sequencing the genomes of 1000 actinobacteria strains.</title>
        <authorList>
            <person name="Klenk H.-P."/>
        </authorList>
    </citation>
    <scope>NUCLEOTIDE SEQUENCE [LARGE SCALE GENOMIC DNA]</scope>
    <source>
        <strain evidence="7 8">DSM 26477</strain>
    </source>
</reference>
<evidence type="ECO:0000256" key="3">
    <source>
        <dbReference type="ARBA" id="ARBA00022741"/>
    </source>
</evidence>
<evidence type="ECO:0000313" key="8">
    <source>
        <dbReference type="Proteomes" id="UP000317998"/>
    </source>
</evidence>
<dbReference type="Gene3D" id="3.40.50.300">
    <property type="entry name" value="P-loop containing nucleotide triphosphate hydrolases"/>
    <property type="match status" value="1"/>
</dbReference>
<dbReference type="PANTHER" id="PTHR43820">
    <property type="entry name" value="HIGH-AFFINITY BRANCHED-CHAIN AMINO ACID TRANSPORT ATP-BINDING PROTEIN LIVF"/>
    <property type="match status" value="1"/>
</dbReference>
<dbReference type="OrthoDB" id="9776369at2"/>
<evidence type="ECO:0000313" key="7">
    <source>
        <dbReference type="EMBL" id="TQL48475.1"/>
    </source>
</evidence>
<dbReference type="GO" id="GO:0015807">
    <property type="term" value="P:L-amino acid transport"/>
    <property type="evidence" value="ECO:0007669"/>
    <property type="project" value="TreeGrafter"/>
</dbReference>
<dbReference type="PROSITE" id="PS50893">
    <property type="entry name" value="ABC_TRANSPORTER_2"/>
    <property type="match status" value="1"/>
</dbReference>
<dbReference type="PANTHER" id="PTHR43820:SF2">
    <property type="entry name" value="ABC TRANSPORTER ATP-BINDING PROTEIN"/>
    <property type="match status" value="1"/>
</dbReference>
<gene>
    <name evidence="7" type="ORF">FB562_1569</name>
</gene>
<dbReference type="SMART" id="SM00382">
    <property type="entry name" value="AAA"/>
    <property type="match status" value="1"/>
</dbReference>
<evidence type="ECO:0000256" key="5">
    <source>
        <dbReference type="ARBA" id="ARBA00022970"/>
    </source>
</evidence>
<name>A0A542YK76_9MICO</name>
<dbReference type="PROSITE" id="PS00211">
    <property type="entry name" value="ABC_TRANSPORTER_1"/>
    <property type="match status" value="1"/>
</dbReference>
<dbReference type="RefSeq" id="WP_141880574.1">
    <property type="nucleotide sequence ID" value="NZ_VFOM01000001.1"/>
</dbReference>
<dbReference type="GO" id="GO:0005524">
    <property type="term" value="F:ATP binding"/>
    <property type="evidence" value="ECO:0007669"/>
    <property type="project" value="UniProtKB-KW"/>
</dbReference>
<dbReference type="InterPro" id="IPR003439">
    <property type="entry name" value="ABC_transporter-like_ATP-bd"/>
</dbReference>
<dbReference type="InterPro" id="IPR003593">
    <property type="entry name" value="AAA+_ATPase"/>
</dbReference>
<dbReference type="AlphaFoldDB" id="A0A542YK76"/>
<accession>A0A542YK76</accession>
<evidence type="ECO:0000256" key="1">
    <source>
        <dbReference type="ARBA" id="ARBA00005417"/>
    </source>
</evidence>
<keyword evidence="4 7" id="KW-0067">ATP-binding</keyword>
<organism evidence="7 8">
    <name type="scientific">Homoserinimonas aerilata</name>
    <dbReference type="NCBI Taxonomy" id="1162970"/>
    <lineage>
        <taxon>Bacteria</taxon>
        <taxon>Bacillati</taxon>
        <taxon>Actinomycetota</taxon>
        <taxon>Actinomycetes</taxon>
        <taxon>Micrococcales</taxon>
        <taxon>Microbacteriaceae</taxon>
        <taxon>Homoserinimonas</taxon>
    </lineage>
</organism>
<comment type="caution">
    <text evidence="7">The sequence shown here is derived from an EMBL/GenBank/DDBJ whole genome shotgun (WGS) entry which is preliminary data.</text>
</comment>
<keyword evidence="2" id="KW-0813">Transport</keyword>
<dbReference type="InterPro" id="IPR052156">
    <property type="entry name" value="BCAA_Transport_ATP-bd_LivF"/>
</dbReference>
<dbReference type="InterPro" id="IPR027417">
    <property type="entry name" value="P-loop_NTPase"/>
</dbReference>
<dbReference type="SUPFAM" id="SSF52540">
    <property type="entry name" value="P-loop containing nucleoside triphosphate hydrolases"/>
    <property type="match status" value="1"/>
</dbReference>
<keyword evidence="8" id="KW-1185">Reference proteome</keyword>
<dbReference type="CDD" id="cd03224">
    <property type="entry name" value="ABC_TM1139_LivF_branched"/>
    <property type="match status" value="1"/>
</dbReference>
<dbReference type="Pfam" id="PF00005">
    <property type="entry name" value="ABC_tran"/>
    <property type="match status" value="1"/>
</dbReference>
<dbReference type="GO" id="GO:0016887">
    <property type="term" value="F:ATP hydrolysis activity"/>
    <property type="evidence" value="ECO:0007669"/>
    <property type="project" value="InterPro"/>
</dbReference>
<comment type="similarity">
    <text evidence="1">Belongs to the ABC transporter superfamily.</text>
</comment>
<keyword evidence="3" id="KW-0547">Nucleotide-binding</keyword>
<sequence length="247" mass="26430">MNAILTVRGLSARIDGQQVVEDVGFDVPATGVTALLGRNGVGKTSTIRGILGLIERQGKVIFDGVRIDSERTHRIVRGGVGYVPEDREVFSKLTVAENLRLAERQPNPNRELVEQLFPDLVQRAGQQAGTLSGGQQQMVSLARALLNDNRLLLVDEPTKGLAPKIVGEVAEALALAAKTVPILLVEQNLQVVRRLADTAVVVEGGRTVWEGGAAELLDDDELTTRLLGVHGADAPQQPSESTKGETL</sequence>